<sequence length="257" mass="27883">MTLPTLREVLALPQFVGAQVLSGQGALDGRVTWVHVMEILDVRRFLSGGELLLSTGLELARCGEDGQVTYLHALAEAGALGLVLELVHPLQAVPAPLLHAARLIDFPLIVFSQEVRFADLTRAAHDRILHEPTPVATVGTGQLAPILDALTETGRALPFLRAQLGPLLDLPPRPRAALLGTLDALTRTNFNVAEVARQLGVRRQTVYYRLEQLRGMLGDLEGRHVTLSVALALRRMPLPGAELDTLSLEDLLRPAPE</sequence>
<dbReference type="EMBL" id="FWWU01000007">
    <property type="protein sequence ID" value="SMB83862.1"/>
    <property type="molecule type" value="Genomic_DNA"/>
</dbReference>
<dbReference type="OrthoDB" id="143422at2"/>
<accession>A0A1W1URY9</accession>
<dbReference type="InterPro" id="IPR025736">
    <property type="entry name" value="PucR_C-HTH_dom"/>
</dbReference>
<organism evidence="3 4">
    <name type="scientific">Deinococcus hopiensis KR-140</name>
    <dbReference type="NCBI Taxonomy" id="695939"/>
    <lineage>
        <taxon>Bacteria</taxon>
        <taxon>Thermotogati</taxon>
        <taxon>Deinococcota</taxon>
        <taxon>Deinococci</taxon>
        <taxon>Deinococcales</taxon>
        <taxon>Deinococcaceae</taxon>
        <taxon>Deinococcus</taxon>
    </lineage>
</organism>
<evidence type="ECO:0000259" key="1">
    <source>
        <dbReference type="Pfam" id="PF07905"/>
    </source>
</evidence>
<evidence type="ECO:0000259" key="2">
    <source>
        <dbReference type="Pfam" id="PF13556"/>
    </source>
</evidence>
<protein>
    <submittedName>
        <fullName evidence="3">Purine catabolism regulatory protein</fullName>
    </submittedName>
</protein>
<dbReference type="STRING" id="695939.SAMN00790413_04920"/>
<dbReference type="InterPro" id="IPR012914">
    <property type="entry name" value="PucR_dom"/>
</dbReference>
<evidence type="ECO:0000313" key="4">
    <source>
        <dbReference type="Proteomes" id="UP000192582"/>
    </source>
</evidence>
<feature type="domain" description="PucR C-terminal helix-turn-helix" evidence="2">
    <location>
        <begin position="178"/>
        <end position="234"/>
    </location>
</feature>
<dbReference type="Pfam" id="PF13556">
    <property type="entry name" value="HTH_30"/>
    <property type="match status" value="1"/>
</dbReference>
<keyword evidence="4" id="KW-1185">Reference proteome</keyword>
<feature type="domain" description="Purine catabolism PurC-like" evidence="1">
    <location>
        <begin position="8"/>
        <end position="128"/>
    </location>
</feature>
<dbReference type="PANTHER" id="PTHR33744">
    <property type="entry name" value="CARBOHYDRATE DIACID REGULATOR"/>
    <property type="match status" value="1"/>
</dbReference>
<dbReference type="Proteomes" id="UP000192582">
    <property type="component" value="Unassembled WGS sequence"/>
</dbReference>
<name>A0A1W1URY9_9DEIO</name>
<dbReference type="RefSeq" id="WP_084046604.1">
    <property type="nucleotide sequence ID" value="NZ_FWWU01000007.1"/>
</dbReference>
<dbReference type="PANTHER" id="PTHR33744:SF1">
    <property type="entry name" value="DNA-BINDING TRANSCRIPTIONAL ACTIVATOR ADER"/>
    <property type="match status" value="1"/>
</dbReference>
<evidence type="ECO:0000313" key="3">
    <source>
        <dbReference type="EMBL" id="SMB83862.1"/>
    </source>
</evidence>
<dbReference type="InterPro" id="IPR042070">
    <property type="entry name" value="PucR_C-HTH_sf"/>
</dbReference>
<gene>
    <name evidence="3" type="ORF">SAMN00790413_04920</name>
</gene>
<dbReference type="InterPro" id="IPR009057">
    <property type="entry name" value="Homeodomain-like_sf"/>
</dbReference>
<reference evidence="3 4" key="1">
    <citation type="submission" date="2017-04" db="EMBL/GenBank/DDBJ databases">
        <authorList>
            <person name="Afonso C.L."/>
            <person name="Miller P.J."/>
            <person name="Scott M.A."/>
            <person name="Spackman E."/>
            <person name="Goraichik I."/>
            <person name="Dimitrov K.M."/>
            <person name="Suarez D.L."/>
            <person name="Swayne D.E."/>
        </authorList>
    </citation>
    <scope>NUCLEOTIDE SEQUENCE [LARGE SCALE GENOMIC DNA]</scope>
    <source>
        <strain evidence="3 4">KR-140</strain>
    </source>
</reference>
<dbReference type="Gene3D" id="1.10.10.2840">
    <property type="entry name" value="PucR C-terminal helix-turn-helix domain"/>
    <property type="match status" value="1"/>
</dbReference>
<dbReference type="Pfam" id="PF07905">
    <property type="entry name" value="PucR"/>
    <property type="match status" value="1"/>
</dbReference>
<dbReference type="AlphaFoldDB" id="A0A1W1URY9"/>
<dbReference type="InterPro" id="IPR051448">
    <property type="entry name" value="CdaR-like_regulators"/>
</dbReference>
<dbReference type="SUPFAM" id="SSF46689">
    <property type="entry name" value="Homeodomain-like"/>
    <property type="match status" value="1"/>
</dbReference>
<proteinExistence type="predicted"/>